<sequence>MALPAPDLDDRRFQQLVDDAKRLVQQRCPEWTDHNVSDPGVTLIEAFAQMVDQLIYRLNRVPDRNYVKFLEMIGVELRSASAARGAVTFWLSAPQPQPVLVRAGSEVATPRTDVQEALVFTTLRELSIVPCTFAHSAVRPTGEQPSDTTRSLDSEQGFTCFASSPQVGDELLVGLSDAVPSCAVLLRLDCTVAGMGVDPRRPPLAWEAWDGTDWVPCQVDSDGTGGLNRPGDIVLHVPDGHQASVIARHRAGWLRCRLLEAEPDQPTYTASPRIMAVEASTVGGTTGYVHAEIVGREEVGRSDGTPGQRMLLSRRPVVASEATLRLEVVTDTGTQEWEQVAHFAASGPEDRHFRLDAYAGEVQFGPGVRQPDGGLRYYGAVPPRSATVRVHGYRCGGGRRGNIATGQIRVLKSSVPYVARVENRSAAVGGADPETLEDAKVRGPMLLRSRGRAVTAEDFEELAREVAPDVARAQCVTILTPEEAGGVRLLVVPHVPSDPVGRIERAELDPPESLLQRISTSLEARRLIGTRIMVTPPDYVWVTAVVSVSARPQHDPQEVRTAVLRALYHHFHPLTGGPDGTGWPLGRHVQSHELHATLAHVEGVDMAEEISVSLFPAEAGTGRREKAVQRVDLGPTSLVYSFEHQVRVR</sequence>
<proteinExistence type="predicted"/>
<dbReference type="EMBL" id="CP041616">
    <property type="protein sequence ID" value="QDO90031.1"/>
    <property type="molecule type" value="Genomic_DNA"/>
</dbReference>
<evidence type="ECO:0000313" key="1">
    <source>
        <dbReference type="EMBL" id="QDO90031.1"/>
    </source>
</evidence>
<protein>
    <submittedName>
        <fullName evidence="1">Putative baseplate assembly protein</fullName>
    </submittedName>
</protein>
<name>A0A516GET9_9MICO</name>
<dbReference type="NCBIfam" id="TIGR02243">
    <property type="entry name" value="putative baseplate assembly protein"/>
    <property type="match status" value="1"/>
</dbReference>
<accession>A0A516GET9</accession>
<dbReference type="OrthoDB" id="9027184at2"/>
<dbReference type="KEGG" id="orz:FNH13_18280"/>
<dbReference type="RefSeq" id="WP_143784749.1">
    <property type="nucleotide sequence ID" value="NZ_CP041616.1"/>
</dbReference>
<keyword evidence="2" id="KW-1185">Reference proteome</keyword>
<gene>
    <name evidence="1" type="ORF">FNH13_18280</name>
</gene>
<dbReference type="AlphaFoldDB" id="A0A516GET9"/>
<dbReference type="Proteomes" id="UP000315395">
    <property type="component" value="Chromosome"/>
</dbReference>
<organism evidence="1 2">
    <name type="scientific">Ornithinimicrobium ciconiae</name>
    <dbReference type="NCBI Taxonomy" id="2594265"/>
    <lineage>
        <taxon>Bacteria</taxon>
        <taxon>Bacillati</taxon>
        <taxon>Actinomycetota</taxon>
        <taxon>Actinomycetes</taxon>
        <taxon>Micrococcales</taxon>
        <taxon>Ornithinimicrobiaceae</taxon>
        <taxon>Ornithinimicrobium</taxon>
    </lineage>
</organism>
<evidence type="ECO:0000313" key="2">
    <source>
        <dbReference type="Proteomes" id="UP000315395"/>
    </source>
</evidence>
<dbReference type="InterPro" id="IPR011749">
    <property type="entry name" value="CHP02243"/>
</dbReference>
<reference evidence="1 2" key="1">
    <citation type="submission" date="2019-07" db="EMBL/GenBank/DDBJ databases">
        <title>complete genome sequencing of Ornithinimicrobium sp. H23M54.</title>
        <authorList>
            <person name="Bae J.-W."/>
            <person name="Lee S.-Y."/>
        </authorList>
    </citation>
    <scope>NUCLEOTIDE SEQUENCE [LARGE SCALE GENOMIC DNA]</scope>
    <source>
        <strain evidence="1 2">H23M54</strain>
    </source>
</reference>